<gene>
    <name evidence="3" type="ORF">FC80_GL001320</name>
</gene>
<proteinExistence type="predicted"/>
<feature type="transmembrane region" description="Helical" evidence="1">
    <location>
        <begin position="6"/>
        <end position="27"/>
    </location>
</feature>
<evidence type="ECO:0000256" key="1">
    <source>
        <dbReference type="SAM" id="Phobius"/>
    </source>
</evidence>
<keyword evidence="1" id="KW-1133">Transmembrane helix</keyword>
<sequence>MKFLALLIFNPVVWFGLLMTFLGYLRRIRDERKDFRIAVNKDFFEGRFYIKYALGLSIVGSILSLLLGLKFTQQWIFVYIGIVIVGLILSVYVDANSLLLLTFMGVTFLTYYVKLFRNLIISNAFDKVLPSSIFGILIIFYLAKLWMLKEMHDGTFHPKVYVGKRGRRLIRYSLKNQSIIPLVVLIPGDFFHSYLSFWPIMSIGSHSFSLFVLPLWVSWTLKFWRNTAKEELQVSKFNVQIELLIAIIGAAFSVYLPLISLFLFIVLLLFVALRFIQRYVKMKRKGNWYVETHDGVRVVAIQPETPAAKMGLEMGDVIVTCNGLAVTTEAEFYKALQKNSAYCKLRVKTYEGQLKLAESAIFANSPHEIGVILFH</sequence>
<dbReference type="InterPro" id="IPR001478">
    <property type="entry name" value="PDZ"/>
</dbReference>
<dbReference type="PROSITE" id="PS50106">
    <property type="entry name" value="PDZ"/>
    <property type="match status" value="1"/>
</dbReference>
<feature type="transmembrane region" description="Helical" evidence="1">
    <location>
        <begin position="128"/>
        <end position="148"/>
    </location>
</feature>
<protein>
    <recommendedName>
        <fullName evidence="2">PDZ domain-containing protein</fullName>
    </recommendedName>
</protein>
<name>A0A0R2CGR3_9LACO</name>
<feature type="domain" description="PDZ" evidence="2">
    <location>
        <begin position="295"/>
        <end position="351"/>
    </location>
</feature>
<dbReference type="EMBL" id="AYZE01000015">
    <property type="protein sequence ID" value="KRM90416.1"/>
    <property type="molecule type" value="Genomic_DNA"/>
</dbReference>
<reference evidence="3 4" key="1">
    <citation type="journal article" date="2015" name="Genome Announc.">
        <title>Expanding the biotechnology potential of lactobacilli through comparative genomics of 213 strains and associated genera.</title>
        <authorList>
            <person name="Sun Z."/>
            <person name="Harris H.M."/>
            <person name="McCann A."/>
            <person name="Guo C."/>
            <person name="Argimon S."/>
            <person name="Zhang W."/>
            <person name="Yang X."/>
            <person name="Jeffery I.B."/>
            <person name="Cooney J.C."/>
            <person name="Kagawa T.F."/>
            <person name="Liu W."/>
            <person name="Song Y."/>
            <person name="Salvetti E."/>
            <person name="Wrobel A."/>
            <person name="Rasinkangas P."/>
            <person name="Parkhill J."/>
            <person name="Rea M.C."/>
            <person name="O'Sullivan O."/>
            <person name="Ritari J."/>
            <person name="Douillard F.P."/>
            <person name="Paul Ross R."/>
            <person name="Yang R."/>
            <person name="Briner A.E."/>
            <person name="Felis G.E."/>
            <person name="de Vos W.M."/>
            <person name="Barrangou R."/>
            <person name="Klaenhammer T.R."/>
            <person name="Caufield P.W."/>
            <person name="Cui Y."/>
            <person name="Zhang H."/>
            <person name="O'Toole P.W."/>
        </authorList>
    </citation>
    <scope>NUCLEOTIDE SEQUENCE [LARGE SCALE GENOMIC DNA]</scope>
    <source>
        <strain evidence="3 4">DSM 21116</strain>
    </source>
</reference>
<evidence type="ECO:0000259" key="2">
    <source>
        <dbReference type="PROSITE" id="PS50106"/>
    </source>
</evidence>
<organism evidence="3 4">
    <name type="scientific">Liquorilactobacillus cacaonum DSM 21116</name>
    <dbReference type="NCBI Taxonomy" id="1423729"/>
    <lineage>
        <taxon>Bacteria</taxon>
        <taxon>Bacillati</taxon>
        <taxon>Bacillota</taxon>
        <taxon>Bacilli</taxon>
        <taxon>Lactobacillales</taxon>
        <taxon>Lactobacillaceae</taxon>
        <taxon>Liquorilactobacillus</taxon>
    </lineage>
</organism>
<feature type="transmembrane region" description="Helical" evidence="1">
    <location>
        <begin position="197"/>
        <end position="217"/>
    </location>
</feature>
<accession>A0A0R2CGR3</accession>
<feature type="transmembrane region" description="Helical" evidence="1">
    <location>
        <begin position="237"/>
        <end position="253"/>
    </location>
</feature>
<keyword evidence="1" id="KW-0812">Transmembrane</keyword>
<feature type="transmembrane region" description="Helical" evidence="1">
    <location>
        <begin position="259"/>
        <end position="276"/>
    </location>
</feature>
<keyword evidence="4" id="KW-1185">Reference proteome</keyword>
<keyword evidence="1" id="KW-0472">Membrane</keyword>
<feature type="transmembrane region" description="Helical" evidence="1">
    <location>
        <begin position="48"/>
        <end position="69"/>
    </location>
</feature>
<feature type="transmembrane region" description="Helical" evidence="1">
    <location>
        <begin position="98"/>
        <end position="116"/>
    </location>
</feature>
<evidence type="ECO:0000313" key="3">
    <source>
        <dbReference type="EMBL" id="KRM90416.1"/>
    </source>
</evidence>
<dbReference type="SUPFAM" id="SSF50156">
    <property type="entry name" value="PDZ domain-like"/>
    <property type="match status" value="1"/>
</dbReference>
<feature type="transmembrane region" description="Helical" evidence="1">
    <location>
        <begin position="75"/>
        <end position="93"/>
    </location>
</feature>
<evidence type="ECO:0000313" key="4">
    <source>
        <dbReference type="Proteomes" id="UP000051131"/>
    </source>
</evidence>
<dbReference type="PATRIC" id="fig|1423729.3.peg.1341"/>
<dbReference type="Pfam" id="PF13180">
    <property type="entry name" value="PDZ_2"/>
    <property type="match status" value="1"/>
</dbReference>
<feature type="transmembrane region" description="Helical" evidence="1">
    <location>
        <begin position="169"/>
        <end position="191"/>
    </location>
</feature>
<dbReference type="InterPro" id="IPR036034">
    <property type="entry name" value="PDZ_sf"/>
</dbReference>
<comment type="caution">
    <text evidence="3">The sequence shown here is derived from an EMBL/GenBank/DDBJ whole genome shotgun (WGS) entry which is preliminary data.</text>
</comment>
<dbReference type="Gene3D" id="2.30.42.10">
    <property type="match status" value="1"/>
</dbReference>
<dbReference type="STRING" id="1423729.FC80_GL001320"/>
<dbReference type="Proteomes" id="UP000051131">
    <property type="component" value="Unassembled WGS sequence"/>
</dbReference>
<dbReference type="AlphaFoldDB" id="A0A0R2CGR3"/>